<proteinExistence type="predicted"/>
<protein>
    <submittedName>
        <fullName evidence="2">Uncharacterized protein</fullName>
    </submittedName>
</protein>
<reference evidence="2 3" key="1">
    <citation type="journal article" date="2020" name="Syst. Appl. Microbiol.">
        <title>Alienimonas chondri sp. nov., a novel planctomycete isolated from the biofilm of the red alga Chondrus crispus.</title>
        <authorList>
            <person name="Vitorino I."/>
            <person name="Albuquerque L."/>
            <person name="Wiegand S."/>
            <person name="Kallscheuer N."/>
            <person name="da Costa M.S."/>
            <person name="Lobo-da-Cunha A."/>
            <person name="Jogler C."/>
            <person name="Lage O.M."/>
        </authorList>
    </citation>
    <scope>NUCLEOTIDE SEQUENCE [LARGE SCALE GENOMIC DNA]</scope>
    <source>
        <strain evidence="2 3">LzC2</strain>
    </source>
</reference>
<organism evidence="2 3">
    <name type="scientific">Alienimonas chondri</name>
    <dbReference type="NCBI Taxonomy" id="2681879"/>
    <lineage>
        <taxon>Bacteria</taxon>
        <taxon>Pseudomonadati</taxon>
        <taxon>Planctomycetota</taxon>
        <taxon>Planctomycetia</taxon>
        <taxon>Planctomycetales</taxon>
        <taxon>Planctomycetaceae</taxon>
        <taxon>Alienimonas</taxon>
    </lineage>
</organism>
<evidence type="ECO:0000313" key="3">
    <source>
        <dbReference type="Proteomes" id="UP000609651"/>
    </source>
</evidence>
<name>A0ABX1VGY3_9PLAN</name>
<evidence type="ECO:0000256" key="1">
    <source>
        <dbReference type="SAM" id="MobiDB-lite"/>
    </source>
</evidence>
<feature type="compositionally biased region" description="Basic and acidic residues" evidence="1">
    <location>
        <begin position="32"/>
        <end position="49"/>
    </location>
</feature>
<accession>A0ABX1VGY3</accession>
<comment type="caution">
    <text evidence="2">The sequence shown here is derived from an EMBL/GenBank/DDBJ whole genome shotgun (WGS) entry which is preliminary data.</text>
</comment>
<dbReference type="EMBL" id="WTPX01000142">
    <property type="protein sequence ID" value="NNJ27341.1"/>
    <property type="molecule type" value="Genomic_DNA"/>
</dbReference>
<gene>
    <name evidence="2" type="ORF">LzC2_34430</name>
</gene>
<dbReference type="Proteomes" id="UP000609651">
    <property type="component" value="Unassembled WGS sequence"/>
</dbReference>
<keyword evidence="3" id="KW-1185">Reference proteome</keyword>
<feature type="region of interest" description="Disordered" evidence="1">
    <location>
        <begin position="1"/>
        <end position="58"/>
    </location>
</feature>
<evidence type="ECO:0000313" key="2">
    <source>
        <dbReference type="EMBL" id="NNJ27341.1"/>
    </source>
</evidence>
<sequence>MTVDGVESSRRSFPEAPTEGAVKVGFTGNPDEVNRSEIRSRRVRPRDENGGSIPAAED</sequence>